<dbReference type="InterPro" id="IPR053161">
    <property type="entry name" value="Ulvan_degrading_GH"/>
</dbReference>
<dbReference type="RefSeq" id="WP_138002331.1">
    <property type="nucleotide sequence ID" value="NZ_QGQD01000042.1"/>
</dbReference>
<evidence type="ECO:0000313" key="1">
    <source>
        <dbReference type="EMBL" id="TLD01279.1"/>
    </source>
</evidence>
<reference evidence="1 2" key="1">
    <citation type="journal article" date="2019" name="Anaerobe">
        <title>Detection of Robinsoniella peoriensis in multiple bone samples of a trauma patient.</title>
        <authorList>
            <person name="Schrottner P."/>
            <person name="Hartwich K."/>
            <person name="Bunk B."/>
            <person name="Schober I."/>
            <person name="Helbig S."/>
            <person name="Rudolph W.W."/>
            <person name="Gunzer F."/>
        </authorList>
    </citation>
    <scope>NUCLEOTIDE SEQUENCE [LARGE SCALE GENOMIC DNA]</scope>
    <source>
        <strain evidence="1 2">DSM 106044</strain>
    </source>
</reference>
<dbReference type="STRING" id="180332.GCA_000797495_02040"/>
<keyword evidence="2" id="KW-1185">Reference proteome</keyword>
<dbReference type="PANTHER" id="PTHR36848:SF2">
    <property type="entry name" value="SECRETED PROTEIN"/>
    <property type="match status" value="1"/>
</dbReference>
<dbReference type="EMBL" id="QGQD01000042">
    <property type="protein sequence ID" value="TLD01279.1"/>
    <property type="molecule type" value="Genomic_DNA"/>
</dbReference>
<comment type="caution">
    <text evidence="1">The sequence shown here is derived from an EMBL/GenBank/DDBJ whole genome shotgun (WGS) entry which is preliminary data.</text>
</comment>
<sequence>MLYKKTGELSKETFQNPSSEYRGAPFWAWNCKMDKEKVDHTLEELQKMGMGGGHIHCRTGMANEYLGEEFMDLVRYTDEEAKKRGMLAWLYDEDRWPSGAGGGLVTREEKYRIRFLVFSPVPLEDKNEKSNQLSSSGQAVRSNNRRLLARYQVKIENGFLNDYQMLKENEEIRSGYQPWYAYLEISGDNPWFNNQAYLNTLDKAAVKRFVEVTHEKYYEKLGDEFGKSIPGIFTDEPQFSHKTRLAFAKERKEVTIPFTDDLEDTYRDVYGHSLLAGLPELFWELGEGKFSKIRYNYHDHICERFTDAFADTIGDWCKAHDILLTGHMMEEPTLESQTAALGEAMRSYRSFTLPGIDMLCDRRELSTAKQAESAARQYGRPGVISELYGVTNWDFDFRGHKLQGDWQAALGVTVRVPHLTWTSMAGEAKRDYPAAIGYQSPWYEEYHYVEDYFARLNTALTRGKPSVKVGVIHPIESYWLYWGTEEHTGGIRREMDENFKNLIEWMLYGLVDFDFLAESLLPELTNEIQVKGKKLKVGEMEYETVLVPGCVTIRRSTLEILKQFKAQGGKVIFMGEAAQMVQVEPSNEVKELARQCLCIPYNRNSLLGALEEERELDIRNEDGNRTGNIIYQLRNEGEERWLFLAHVMPMPNSDIPAEEKLSIRIRGNYRITRYDALTGEIHQVDTVLENGYTVLERSMFEHDSLLLHLKAVNCGKNLCDAENRKEEALKDCSREKQIQLPEEVPVTLSEPNVYLLDMAQYRFDEEDWQEKEEILRIDNLFREKLAYPLRMEAFAQPWLNQEEEPYEHKLSLRFSIYSEIELPKVSLALENGEDTLVFFNGEQMAGKRTGWYTDREIDVIELSQLRKGENVLITEIPYNSKRNVEAMYLLGDFGVRAQGSSAVVISPVTSLYFGDITRQGLPFYGGNVTYHITVNTEEAFLALEATMFRNPVLKAAIDGKEAGYICYSPYRLELGKADAGIHRIDLTAFGNRVNTFGTIHNCNRTEDWIGPNAWRTEGSSWAYEYQLRETGLLKAPVLTKRNVIIK</sequence>
<protein>
    <recommendedName>
        <fullName evidence="3">Alpha-L-rhamnosidase</fullName>
    </recommendedName>
</protein>
<dbReference type="PANTHER" id="PTHR36848">
    <property type="entry name" value="DNA-BINDING PROTEIN (PUTATIVE SECRETED PROTEIN)-RELATED"/>
    <property type="match status" value="1"/>
</dbReference>
<dbReference type="AlphaFoldDB" id="A0A4U8Q9M0"/>
<dbReference type="Proteomes" id="UP000306509">
    <property type="component" value="Unassembled WGS sequence"/>
</dbReference>
<proteinExistence type="predicted"/>
<evidence type="ECO:0000313" key="2">
    <source>
        <dbReference type="Proteomes" id="UP000306509"/>
    </source>
</evidence>
<organism evidence="1 2">
    <name type="scientific">Robinsoniella peoriensis</name>
    <dbReference type="NCBI Taxonomy" id="180332"/>
    <lineage>
        <taxon>Bacteria</taxon>
        <taxon>Bacillati</taxon>
        <taxon>Bacillota</taxon>
        <taxon>Clostridia</taxon>
        <taxon>Lachnospirales</taxon>
        <taxon>Lachnospiraceae</taxon>
        <taxon>Robinsoniella</taxon>
    </lineage>
</organism>
<name>A0A4U8Q9M0_9FIRM</name>
<evidence type="ECO:0008006" key="3">
    <source>
        <dbReference type="Google" id="ProtNLM"/>
    </source>
</evidence>
<gene>
    <name evidence="1" type="ORF">DSM106044_01832</name>
</gene>
<accession>A0A4U8Q9M0</accession>